<reference evidence="2 3" key="1">
    <citation type="journal article" date="2022" name="Nat. Ecol. Evol.">
        <title>A masculinizing supergene underlies an exaggerated male reproductive morph in a spider.</title>
        <authorList>
            <person name="Hendrickx F."/>
            <person name="De Corte Z."/>
            <person name="Sonet G."/>
            <person name="Van Belleghem S.M."/>
            <person name="Kostlbacher S."/>
            <person name="Vangestel C."/>
        </authorList>
    </citation>
    <scope>NUCLEOTIDE SEQUENCE [LARGE SCALE GENOMIC DNA]</scope>
    <source>
        <strain evidence="2">W744_W776</strain>
    </source>
</reference>
<accession>A0AAV6VS95</accession>
<proteinExistence type="predicted"/>
<organism evidence="2 3">
    <name type="scientific">Oedothorax gibbosus</name>
    <dbReference type="NCBI Taxonomy" id="931172"/>
    <lineage>
        <taxon>Eukaryota</taxon>
        <taxon>Metazoa</taxon>
        <taxon>Ecdysozoa</taxon>
        <taxon>Arthropoda</taxon>
        <taxon>Chelicerata</taxon>
        <taxon>Arachnida</taxon>
        <taxon>Araneae</taxon>
        <taxon>Araneomorphae</taxon>
        <taxon>Entelegynae</taxon>
        <taxon>Araneoidea</taxon>
        <taxon>Linyphiidae</taxon>
        <taxon>Erigoninae</taxon>
        <taxon>Oedothorax</taxon>
    </lineage>
</organism>
<evidence type="ECO:0000313" key="3">
    <source>
        <dbReference type="Proteomes" id="UP000827092"/>
    </source>
</evidence>
<keyword evidence="3" id="KW-1185">Reference proteome</keyword>
<keyword evidence="1" id="KW-0732">Signal</keyword>
<feature type="signal peptide" evidence="1">
    <location>
        <begin position="1"/>
        <end position="19"/>
    </location>
</feature>
<feature type="chain" id="PRO_5043921992" description="Secreted protein" evidence="1">
    <location>
        <begin position="20"/>
        <end position="96"/>
    </location>
</feature>
<gene>
    <name evidence="2" type="ORF">JTE90_001768</name>
</gene>
<evidence type="ECO:0000256" key="1">
    <source>
        <dbReference type="SAM" id="SignalP"/>
    </source>
</evidence>
<comment type="caution">
    <text evidence="2">The sequence shown here is derived from an EMBL/GenBank/DDBJ whole genome shotgun (WGS) entry which is preliminary data.</text>
</comment>
<sequence length="96" mass="10951">MDTIIKLLCFVILLRNISSQNVPMVGVPQICPPGFKCVPRTRCRPNALRSVRDQTRTCDYTKTWRSHICCLQSRVNPGFESKSNGVHTKQGEAWIF</sequence>
<dbReference type="EMBL" id="JAFNEN010000033">
    <property type="protein sequence ID" value="KAG8198968.1"/>
    <property type="molecule type" value="Genomic_DNA"/>
</dbReference>
<evidence type="ECO:0000313" key="2">
    <source>
        <dbReference type="EMBL" id="KAG8198968.1"/>
    </source>
</evidence>
<evidence type="ECO:0008006" key="4">
    <source>
        <dbReference type="Google" id="ProtNLM"/>
    </source>
</evidence>
<protein>
    <recommendedName>
        <fullName evidence="4">Secreted protein</fullName>
    </recommendedName>
</protein>
<dbReference type="AlphaFoldDB" id="A0AAV6VS95"/>
<dbReference type="Proteomes" id="UP000827092">
    <property type="component" value="Unassembled WGS sequence"/>
</dbReference>
<name>A0AAV6VS95_9ARAC</name>